<feature type="transmembrane region" description="Helical" evidence="5">
    <location>
        <begin position="413"/>
        <end position="429"/>
    </location>
</feature>
<keyword evidence="7" id="KW-0436">Ligase</keyword>
<evidence type="ECO:0000256" key="4">
    <source>
        <dbReference type="ARBA" id="ARBA00023136"/>
    </source>
</evidence>
<accession>A0ABX8E3G8</accession>
<organism evidence="7 8">
    <name type="scientific">Novosphingobium decolorationis</name>
    <dbReference type="NCBI Taxonomy" id="2698673"/>
    <lineage>
        <taxon>Bacteria</taxon>
        <taxon>Pseudomonadati</taxon>
        <taxon>Pseudomonadota</taxon>
        <taxon>Alphaproteobacteria</taxon>
        <taxon>Sphingomonadales</taxon>
        <taxon>Sphingomonadaceae</taxon>
        <taxon>Novosphingobium</taxon>
    </lineage>
</organism>
<name>A0ABX8E3G8_9SPHN</name>
<protein>
    <submittedName>
        <fullName evidence="7">O-antigen ligase family protein</fullName>
    </submittedName>
</protein>
<evidence type="ECO:0000256" key="1">
    <source>
        <dbReference type="ARBA" id="ARBA00004141"/>
    </source>
</evidence>
<feature type="transmembrane region" description="Helical" evidence="5">
    <location>
        <begin position="387"/>
        <end position="406"/>
    </location>
</feature>
<feature type="transmembrane region" description="Helical" evidence="5">
    <location>
        <begin position="233"/>
        <end position="249"/>
    </location>
</feature>
<feature type="transmembrane region" description="Helical" evidence="5">
    <location>
        <begin position="20"/>
        <end position="39"/>
    </location>
</feature>
<proteinExistence type="predicted"/>
<dbReference type="InterPro" id="IPR007016">
    <property type="entry name" value="O-antigen_ligase-rel_domated"/>
</dbReference>
<dbReference type="InterPro" id="IPR051533">
    <property type="entry name" value="WaaL-like"/>
</dbReference>
<feature type="domain" description="O-antigen ligase-related" evidence="6">
    <location>
        <begin position="239"/>
        <end position="394"/>
    </location>
</feature>
<dbReference type="Proteomes" id="UP000677126">
    <property type="component" value="Chromosome"/>
</dbReference>
<gene>
    <name evidence="7" type="ORF">HT578_08395</name>
</gene>
<keyword evidence="8" id="KW-1185">Reference proteome</keyword>
<sequence length="493" mass="52928">MRNESRKSPRAKGWIQLKGLESPLVQIQALLIVGILAGGGGSGSALANGLVQLAALGVLALNVERLICFFSTGPLVLKVLVLAALLLPLLQLVPLPPAIWHMLPGRDLVSQSFEVLGKPGTAFPLSVNSNRSFIAFLSLLPVLAILVAGHDLGFADLERLVWTVVGCGLTCLLLGAVQLASGNQFGLLHPGNIERYDLYATFANHNATAIFFDMVIAFLIALPIGRRDWRTNAFVRGCLVVVFAVAVVLTRSRSGMLVLPPVLMIAGYRQARGRLAGWRRKSKPSGKPKFAIMASVAAAVCAIVVVVAVAGSARFQSSLERFENLTQNERVQIWADARYSVARFWPVGSGIGTFDDVFQVDETLERVTTGRARRAHNDYIEAVLESGLLGGVLVLAWLAFVAVQTLRVIRMRGGGLCAAGGAALLGVAMQSLVDYPLRCQTILCVSGLALLLLMRARPVVMERAELQGVLLKEVDTPRQSAIPQRVPSLRPIG</sequence>
<feature type="transmembrane region" description="Helical" evidence="5">
    <location>
        <begin position="292"/>
        <end position="313"/>
    </location>
</feature>
<feature type="transmembrane region" description="Helical" evidence="5">
    <location>
        <begin position="75"/>
        <end position="93"/>
    </location>
</feature>
<evidence type="ECO:0000256" key="3">
    <source>
        <dbReference type="ARBA" id="ARBA00022989"/>
    </source>
</evidence>
<feature type="transmembrane region" description="Helical" evidence="5">
    <location>
        <begin position="133"/>
        <end position="153"/>
    </location>
</feature>
<reference evidence="7 8" key="1">
    <citation type="journal article" date="2021" name="Int. J. Syst. Evol. Microbiol.">
        <title>Novosphingobium decolorationis sp. nov., an aniline blue-decolourizing bacterium isolated from East Pacific sediment.</title>
        <authorList>
            <person name="Chen X."/>
            <person name="Dong B."/>
            <person name="Chen T."/>
            <person name="Ren N."/>
            <person name="Wang J."/>
            <person name="Xu Y."/>
            <person name="Yang J."/>
            <person name="Zhu S."/>
            <person name="Chen J."/>
        </authorList>
    </citation>
    <scope>NUCLEOTIDE SEQUENCE [LARGE SCALE GENOMIC DNA]</scope>
    <source>
        <strain evidence="7 8">502str22</strain>
    </source>
</reference>
<dbReference type="GO" id="GO:0016874">
    <property type="term" value="F:ligase activity"/>
    <property type="evidence" value="ECO:0007669"/>
    <property type="project" value="UniProtKB-KW"/>
</dbReference>
<evidence type="ECO:0000256" key="5">
    <source>
        <dbReference type="SAM" id="Phobius"/>
    </source>
</evidence>
<evidence type="ECO:0000313" key="8">
    <source>
        <dbReference type="Proteomes" id="UP000677126"/>
    </source>
</evidence>
<keyword evidence="2 5" id="KW-0812">Transmembrane</keyword>
<comment type="subcellular location">
    <subcellularLocation>
        <location evidence="1">Membrane</location>
        <topology evidence="1">Multi-pass membrane protein</topology>
    </subcellularLocation>
</comment>
<dbReference type="PANTHER" id="PTHR37422">
    <property type="entry name" value="TEICHURONIC ACID BIOSYNTHESIS PROTEIN TUAE"/>
    <property type="match status" value="1"/>
</dbReference>
<dbReference type="EMBL" id="CP054856">
    <property type="protein sequence ID" value="QVM83715.1"/>
    <property type="molecule type" value="Genomic_DNA"/>
</dbReference>
<dbReference type="Pfam" id="PF04932">
    <property type="entry name" value="Wzy_C"/>
    <property type="match status" value="1"/>
</dbReference>
<keyword evidence="3 5" id="KW-1133">Transmembrane helix</keyword>
<keyword evidence="4 5" id="KW-0472">Membrane</keyword>
<evidence type="ECO:0000256" key="2">
    <source>
        <dbReference type="ARBA" id="ARBA00022692"/>
    </source>
</evidence>
<feature type="transmembrane region" description="Helical" evidence="5">
    <location>
        <begin position="199"/>
        <end position="221"/>
    </location>
</feature>
<evidence type="ECO:0000259" key="6">
    <source>
        <dbReference type="Pfam" id="PF04932"/>
    </source>
</evidence>
<feature type="transmembrane region" description="Helical" evidence="5">
    <location>
        <begin position="160"/>
        <end position="179"/>
    </location>
</feature>
<dbReference type="RefSeq" id="WP_213503646.1">
    <property type="nucleotide sequence ID" value="NZ_CP054856.1"/>
</dbReference>
<evidence type="ECO:0000313" key="7">
    <source>
        <dbReference type="EMBL" id="QVM83715.1"/>
    </source>
</evidence>
<dbReference type="PANTHER" id="PTHR37422:SF21">
    <property type="entry name" value="EXOQ-LIKE PROTEIN"/>
    <property type="match status" value="1"/>
</dbReference>